<gene>
    <name evidence="10" type="primary">rpl2</name>
</gene>
<dbReference type="SMART" id="SM01383">
    <property type="entry name" value="Ribosomal_L2"/>
    <property type="match status" value="1"/>
</dbReference>
<dbReference type="FunFam" id="4.10.950.10:FF:000001">
    <property type="entry name" value="50S ribosomal protein L2"/>
    <property type="match status" value="1"/>
</dbReference>
<dbReference type="InterPro" id="IPR022671">
    <property type="entry name" value="Ribosomal_uL2_CS"/>
</dbReference>
<dbReference type="InterPro" id="IPR022666">
    <property type="entry name" value="Ribosomal_uL2_RNA-bd_dom"/>
</dbReference>
<dbReference type="GO" id="GO:0005762">
    <property type="term" value="C:mitochondrial large ribosomal subunit"/>
    <property type="evidence" value="ECO:0007669"/>
    <property type="project" value="TreeGrafter"/>
</dbReference>
<dbReference type="GO" id="GO:0003735">
    <property type="term" value="F:structural constituent of ribosome"/>
    <property type="evidence" value="ECO:0007669"/>
    <property type="project" value="InterPro"/>
</dbReference>
<evidence type="ECO:0000256" key="6">
    <source>
        <dbReference type="ARBA" id="ARBA00023274"/>
    </source>
</evidence>
<organism evidence="10">
    <name type="scientific">Pseudo-nitzschia multiseries</name>
    <name type="common">Marine planktonic diatom</name>
    <name type="synonym">Nitzschia pungens f. multiseries</name>
    <dbReference type="NCBI Taxonomy" id="37319"/>
    <lineage>
        <taxon>Eukaryota</taxon>
        <taxon>Sar</taxon>
        <taxon>Stramenopiles</taxon>
        <taxon>Ochrophyta</taxon>
        <taxon>Bacillariophyta</taxon>
        <taxon>Bacillariophyceae</taxon>
        <taxon>Bacillariophycidae</taxon>
        <taxon>Bacillariales</taxon>
        <taxon>Bacillariaceae</taxon>
        <taxon>Pseudo-nitzschia</taxon>
    </lineage>
</organism>
<keyword evidence="3" id="KW-0150">Chloroplast</keyword>
<comment type="subcellular location">
    <subcellularLocation>
        <location evidence="1">Plastid</location>
        <location evidence="1">Chloroplast</location>
    </subcellularLocation>
</comment>
<sequence>MMLQKVKPTTASRRQLIRLNNKSSNLSKKPLLKSKIAGKKNSSGRNHSGKITVFHKGGGVKQRYRQIDFDRKFNSTAIVCTIEHDPNRNAYISSVFDFINKSFYYILTPRNLHVGDIIKSGLKATPSLGSSLPIANIPIGTPIYNVSPKVSSSGQISRSAGTFSIIKEKTEEYCVIELSSGEQRYLSSNCFASVGEVSKELFFLTRLGKAGQSRWRNKRPTVRGVAMNPIDHPHGGGEGKKSGTSRTPWGKSNYRGKTSKSRNRFIIKKVNYEKIKVERSICKKILFNWKICRVTS</sequence>
<proteinExistence type="inferred from homology"/>
<evidence type="ECO:0000259" key="9">
    <source>
        <dbReference type="SMART" id="SM01383"/>
    </source>
</evidence>
<protein>
    <submittedName>
        <fullName evidence="10">Ribosomal protein L2</fullName>
    </submittedName>
</protein>
<accession>A0A0G3F811</accession>
<dbReference type="Pfam" id="PF03947">
    <property type="entry name" value="Ribosomal_L2_C"/>
    <property type="match status" value="1"/>
</dbReference>
<feature type="region of interest" description="Disordered" evidence="7">
    <location>
        <begin position="30"/>
        <end position="50"/>
    </location>
</feature>
<feature type="compositionally biased region" description="Basic and acidic residues" evidence="7">
    <location>
        <begin position="231"/>
        <end position="241"/>
    </location>
</feature>
<dbReference type="InterPro" id="IPR005880">
    <property type="entry name" value="Ribosomal_uL2_bac/org-type"/>
</dbReference>
<dbReference type="InterPro" id="IPR022669">
    <property type="entry name" value="Ribosomal_uL2_C"/>
</dbReference>
<evidence type="ECO:0000256" key="2">
    <source>
        <dbReference type="ARBA" id="ARBA00005636"/>
    </source>
</evidence>
<dbReference type="InterPro" id="IPR008991">
    <property type="entry name" value="Translation_prot_SH3-like_sf"/>
</dbReference>
<dbReference type="SUPFAM" id="SSF50249">
    <property type="entry name" value="Nucleic acid-binding proteins"/>
    <property type="match status" value="1"/>
</dbReference>
<feature type="domain" description="Large ribosomal subunit protein uL2 RNA-binding" evidence="9">
    <location>
        <begin position="44"/>
        <end position="120"/>
    </location>
</feature>
<dbReference type="PROSITE" id="PS00467">
    <property type="entry name" value="RIBOSOMAL_L2"/>
    <property type="match status" value="1"/>
</dbReference>
<evidence type="ECO:0000313" key="10">
    <source>
        <dbReference type="EMBL" id="AKJ77343.1"/>
    </source>
</evidence>
<dbReference type="InterPro" id="IPR012340">
    <property type="entry name" value="NA-bd_OB-fold"/>
</dbReference>
<dbReference type="PANTHER" id="PTHR13691">
    <property type="entry name" value="RIBOSOMAL PROTEIN L2"/>
    <property type="match status" value="1"/>
</dbReference>
<dbReference type="GO" id="GO:0003723">
    <property type="term" value="F:RNA binding"/>
    <property type="evidence" value="ECO:0007669"/>
    <property type="project" value="InterPro"/>
</dbReference>
<feature type="domain" description="Large ribosomal subunit protein uL2 C-terminal" evidence="8">
    <location>
        <begin position="126"/>
        <end position="252"/>
    </location>
</feature>
<dbReference type="Gene3D" id="2.40.50.140">
    <property type="entry name" value="Nucleic acid-binding proteins"/>
    <property type="match status" value="1"/>
</dbReference>
<dbReference type="GO" id="GO:0009507">
    <property type="term" value="C:chloroplast"/>
    <property type="evidence" value="ECO:0007669"/>
    <property type="project" value="UniProtKB-SubCell"/>
</dbReference>
<evidence type="ECO:0000259" key="8">
    <source>
        <dbReference type="SMART" id="SM01382"/>
    </source>
</evidence>
<dbReference type="InterPro" id="IPR014726">
    <property type="entry name" value="Ribosomal_uL2_dom3"/>
</dbReference>
<dbReference type="AlphaFoldDB" id="A0A0G3F811"/>
<dbReference type="EMBL" id="KR149143">
    <property type="protein sequence ID" value="AKJ77343.1"/>
    <property type="molecule type" value="Genomic_DNA"/>
</dbReference>
<dbReference type="SMART" id="SM01382">
    <property type="entry name" value="Ribosomal_L2_C"/>
    <property type="match status" value="1"/>
</dbReference>
<dbReference type="NCBIfam" id="TIGR01171">
    <property type="entry name" value="rplB_bact"/>
    <property type="match status" value="1"/>
</dbReference>
<evidence type="ECO:0000256" key="3">
    <source>
        <dbReference type="ARBA" id="ARBA00022528"/>
    </source>
</evidence>
<dbReference type="Gene3D" id="4.10.950.10">
    <property type="entry name" value="Ribosomal protein L2, domain 3"/>
    <property type="match status" value="1"/>
</dbReference>
<dbReference type="GO" id="GO:0016740">
    <property type="term" value="F:transferase activity"/>
    <property type="evidence" value="ECO:0007669"/>
    <property type="project" value="InterPro"/>
</dbReference>
<feature type="region of interest" description="Disordered" evidence="7">
    <location>
        <begin position="225"/>
        <end position="257"/>
    </location>
</feature>
<dbReference type="SUPFAM" id="SSF50104">
    <property type="entry name" value="Translation proteins SH3-like domain"/>
    <property type="match status" value="1"/>
</dbReference>
<dbReference type="InterPro" id="IPR002171">
    <property type="entry name" value="Ribosomal_uL2"/>
</dbReference>
<evidence type="ECO:0000256" key="4">
    <source>
        <dbReference type="ARBA" id="ARBA00022640"/>
    </source>
</evidence>
<dbReference type="PIRSF" id="PIRSF002158">
    <property type="entry name" value="Ribosomal_L2"/>
    <property type="match status" value="1"/>
</dbReference>
<dbReference type="InterPro" id="IPR014722">
    <property type="entry name" value="Rib_uL2_dom2"/>
</dbReference>
<dbReference type="PANTHER" id="PTHR13691:SF5">
    <property type="entry name" value="LARGE RIBOSOMAL SUBUNIT PROTEIN UL2M"/>
    <property type="match status" value="1"/>
</dbReference>
<keyword evidence="5 10" id="KW-0689">Ribosomal protein</keyword>
<geneLocation type="mitochondrion" evidence="10"/>
<dbReference type="GO" id="GO:0032543">
    <property type="term" value="P:mitochondrial translation"/>
    <property type="evidence" value="ECO:0007669"/>
    <property type="project" value="TreeGrafter"/>
</dbReference>
<keyword evidence="4" id="KW-0934">Plastid</keyword>
<dbReference type="GeneID" id="24570681"/>
<name>A0A0G3F811_PSEMU</name>
<evidence type="ECO:0000256" key="5">
    <source>
        <dbReference type="ARBA" id="ARBA00022980"/>
    </source>
</evidence>
<keyword evidence="10" id="KW-0496">Mitochondrion</keyword>
<reference evidence="10" key="1">
    <citation type="submission" date="2015-04" db="EMBL/GenBank/DDBJ databases">
        <title>Pseudonitzschia multiseries mitochondrial genome.</title>
        <authorList>
            <person name="Bi G."/>
            <person name="Yuan X."/>
            <person name="Cao M."/>
        </authorList>
    </citation>
    <scope>NUCLEOTIDE SEQUENCE</scope>
</reference>
<dbReference type="Gene3D" id="2.30.30.30">
    <property type="match status" value="1"/>
</dbReference>
<evidence type="ECO:0000256" key="7">
    <source>
        <dbReference type="SAM" id="MobiDB-lite"/>
    </source>
</evidence>
<dbReference type="Pfam" id="PF00181">
    <property type="entry name" value="Ribosomal_L2_N"/>
    <property type="match status" value="1"/>
</dbReference>
<comment type="similarity">
    <text evidence="2">Belongs to the universal ribosomal protein uL2 family.</text>
</comment>
<keyword evidence="6" id="KW-0687">Ribonucleoprotein</keyword>
<evidence type="ECO:0000256" key="1">
    <source>
        <dbReference type="ARBA" id="ARBA00004229"/>
    </source>
</evidence>
<dbReference type="RefSeq" id="YP_009144735.1">
    <property type="nucleotide sequence ID" value="NC_027265.1"/>
</dbReference>